<evidence type="ECO:0000313" key="1">
    <source>
        <dbReference type="EMBL" id="TNN72350.1"/>
    </source>
</evidence>
<reference evidence="1 2" key="1">
    <citation type="submission" date="2019-03" db="EMBL/GenBank/DDBJ databases">
        <title>First draft genome of Liparis tanakae, snailfish: a comprehensive survey of snailfish specific genes.</title>
        <authorList>
            <person name="Kim W."/>
            <person name="Song I."/>
            <person name="Jeong J.-H."/>
            <person name="Kim D."/>
            <person name="Kim S."/>
            <person name="Ryu S."/>
            <person name="Song J.Y."/>
            <person name="Lee S.K."/>
        </authorList>
    </citation>
    <scope>NUCLEOTIDE SEQUENCE [LARGE SCALE GENOMIC DNA]</scope>
    <source>
        <tissue evidence="1">Muscle</tissue>
    </source>
</reference>
<name>A0A4Z2I3G0_9TELE</name>
<organism evidence="1 2">
    <name type="scientific">Liparis tanakae</name>
    <name type="common">Tanaka's snailfish</name>
    <dbReference type="NCBI Taxonomy" id="230148"/>
    <lineage>
        <taxon>Eukaryota</taxon>
        <taxon>Metazoa</taxon>
        <taxon>Chordata</taxon>
        <taxon>Craniata</taxon>
        <taxon>Vertebrata</taxon>
        <taxon>Euteleostomi</taxon>
        <taxon>Actinopterygii</taxon>
        <taxon>Neopterygii</taxon>
        <taxon>Teleostei</taxon>
        <taxon>Neoteleostei</taxon>
        <taxon>Acanthomorphata</taxon>
        <taxon>Eupercaria</taxon>
        <taxon>Perciformes</taxon>
        <taxon>Cottioidei</taxon>
        <taxon>Cottales</taxon>
        <taxon>Liparidae</taxon>
        <taxon>Liparis</taxon>
    </lineage>
</organism>
<gene>
    <name evidence="1" type="ORF">EYF80_017389</name>
</gene>
<keyword evidence="2" id="KW-1185">Reference proteome</keyword>
<sequence length="115" mass="12837">MSESGREAAHYDLTTFSRDRSTPILPKRTWKGEQCREPSGRCTTMTSMHPDRMCFPVRKKSGRSSLALAVWNSSLSLNRHSSSSSSLPTVCLKELRSALMTHRVAPAGERRGKTL</sequence>
<comment type="caution">
    <text evidence="1">The sequence shown here is derived from an EMBL/GenBank/DDBJ whole genome shotgun (WGS) entry which is preliminary data.</text>
</comment>
<accession>A0A4Z2I3G0</accession>
<dbReference type="EMBL" id="SRLO01000138">
    <property type="protein sequence ID" value="TNN72350.1"/>
    <property type="molecule type" value="Genomic_DNA"/>
</dbReference>
<dbReference type="AlphaFoldDB" id="A0A4Z2I3G0"/>
<evidence type="ECO:0000313" key="2">
    <source>
        <dbReference type="Proteomes" id="UP000314294"/>
    </source>
</evidence>
<dbReference type="OrthoDB" id="10578128at2759"/>
<protein>
    <submittedName>
        <fullName evidence="1">Uncharacterized protein</fullName>
    </submittedName>
</protein>
<dbReference type="Proteomes" id="UP000314294">
    <property type="component" value="Unassembled WGS sequence"/>
</dbReference>
<proteinExistence type="predicted"/>